<dbReference type="Proteomes" id="UP001162734">
    <property type="component" value="Chromosome"/>
</dbReference>
<dbReference type="InterPro" id="IPR036097">
    <property type="entry name" value="HisK_dim/P_sf"/>
</dbReference>
<protein>
    <recommendedName>
        <fullName evidence="2">histidine kinase</fullName>
        <ecNumber evidence="2">2.7.13.3</ecNumber>
    </recommendedName>
</protein>
<evidence type="ECO:0000256" key="1">
    <source>
        <dbReference type="ARBA" id="ARBA00000085"/>
    </source>
</evidence>
<evidence type="ECO:0000256" key="5">
    <source>
        <dbReference type="ARBA" id="ARBA00022777"/>
    </source>
</evidence>
<dbReference type="SMART" id="SM00387">
    <property type="entry name" value="HATPase_c"/>
    <property type="match status" value="1"/>
</dbReference>
<keyword evidence="11" id="KW-1185">Reference proteome</keyword>
<dbReference type="NCBIfam" id="TIGR00229">
    <property type="entry name" value="sensory_box"/>
    <property type="match status" value="1"/>
</dbReference>
<reference evidence="11" key="1">
    <citation type="journal article" date="2022" name="Int. J. Syst. Evol. Microbiol.">
        <title>Anaeromyxobacter oryzae sp. nov., Anaeromyxobacter diazotrophicus sp. nov. and Anaeromyxobacter paludicola sp. nov., isolated from paddy soils.</title>
        <authorList>
            <person name="Itoh H."/>
            <person name="Xu Z."/>
            <person name="Mise K."/>
            <person name="Masuda Y."/>
            <person name="Ushijima N."/>
            <person name="Hayakawa C."/>
            <person name="Shiratori Y."/>
            <person name="Senoo K."/>
        </authorList>
    </citation>
    <scope>NUCLEOTIDE SEQUENCE [LARGE SCALE GENOMIC DNA]</scope>
    <source>
        <strain evidence="11">Red630</strain>
    </source>
</reference>
<dbReference type="RefSeq" id="WP_248343158.1">
    <property type="nucleotide sequence ID" value="NZ_AP025592.1"/>
</dbReference>
<feature type="domain" description="Histidine kinase" evidence="7">
    <location>
        <begin position="289"/>
        <end position="504"/>
    </location>
</feature>
<dbReference type="PANTHER" id="PTHR43711:SF1">
    <property type="entry name" value="HISTIDINE KINASE 1"/>
    <property type="match status" value="1"/>
</dbReference>
<dbReference type="PRINTS" id="PR00344">
    <property type="entry name" value="BCTRLSENSOR"/>
</dbReference>
<evidence type="ECO:0000256" key="3">
    <source>
        <dbReference type="ARBA" id="ARBA00022553"/>
    </source>
</evidence>
<gene>
    <name evidence="10" type="ORF">AMPC_37710</name>
</gene>
<dbReference type="SUPFAM" id="SSF55874">
    <property type="entry name" value="ATPase domain of HSP90 chaperone/DNA topoisomerase II/histidine kinase"/>
    <property type="match status" value="1"/>
</dbReference>
<dbReference type="EMBL" id="AP025592">
    <property type="protein sequence ID" value="BDG10658.1"/>
    <property type="molecule type" value="Genomic_DNA"/>
</dbReference>
<evidence type="ECO:0000256" key="6">
    <source>
        <dbReference type="ARBA" id="ARBA00023012"/>
    </source>
</evidence>
<evidence type="ECO:0000256" key="4">
    <source>
        <dbReference type="ARBA" id="ARBA00022679"/>
    </source>
</evidence>
<comment type="catalytic activity">
    <reaction evidence="1">
        <text>ATP + protein L-histidine = ADP + protein N-phospho-L-histidine.</text>
        <dbReference type="EC" id="2.7.13.3"/>
    </reaction>
</comment>
<organism evidence="10 11">
    <name type="scientific">Anaeromyxobacter paludicola</name>
    <dbReference type="NCBI Taxonomy" id="2918171"/>
    <lineage>
        <taxon>Bacteria</taxon>
        <taxon>Pseudomonadati</taxon>
        <taxon>Myxococcota</taxon>
        <taxon>Myxococcia</taxon>
        <taxon>Myxococcales</taxon>
        <taxon>Cystobacterineae</taxon>
        <taxon>Anaeromyxobacteraceae</taxon>
        <taxon>Anaeromyxobacter</taxon>
    </lineage>
</organism>
<evidence type="ECO:0000259" key="7">
    <source>
        <dbReference type="PROSITE" id="PS50109"/>
    </source>
</evidence>
<dbReference type="Pfam" id="PF02518">
    <property type="entry name" value="HATPase_c"/>
    <property type="match status" value="1"/>
</dbReference>
<sequence length="514" mass="55614">MPRRADLASLVDAVAGPLVVYGLAGDLVALNAGAEKLLQLSPEERTLPLTERLGLIDLETAGGQPLRMRDTPLSRALHGERAEEVIRLRRRGRAAWTWVSASAAPLREPGGELVGAVLSLTDVTELHDTQEALRRAVHEADEAAGELEALFEAAPTGLAFWDRDLRFVRLNRKLAEMNGLPLEAHLGKTPAELFRGISGVEEIMARWRGILETGEPVLGVEVRGETHAKPGEERIWREDFFPVRVDGEVVGVGGVVLEVTEQERAREALERMAAASREEARVRERILAVVSHDLRNPLSAILLGARQLASGSIAGAPRVQAAGSRIARAAERMRRMIGDLLDAAAIQGGRLSVRPRRAEPARLLEEAREAFQPVAEERWLSLEVRAEGGLPEVCCDHDRVLQALSNLLGNAVQLTRAGGRLTLAAARRDGGVELAVSDTGPGIPPEELPHLFQPYRRGKDVPYRGTGLGLAIVRGIAEAHGGRVRVESRLGEGTTFRLWLPAFGPACEQAGASP</sequence>
<keyword evidence="6" id="KW-0902">Two-component regulatory system</keyword>
<dbReference type="EC" id="2.7.13.3" evidence="2"/>
<dbReference type="Pfam" id="PF00512">
    <property type="entry name" value="HisKA"/>
    <property type="match status" value="1"/>
</dbReference>
<dbReference type="InterPro" id="IPR004358">
    <property type="entry name" value="Sig_transdc_His_kin-like_C"/>
</dbReference>
<keyword evidence="4" id="KW-0808">Transferase</keyword>
<evidence type="ECO:0000259" key="9">
    <source>
        <dbReference type="PROSITE" id="PS50113"/>
    </source>
</evidence>
<feature type="domain" description="PAS" evidence="8">
    <location>
        <begin position="3"/>
        <end position="44"/>
    </location>
</feature>
<dbReference type="InterPro" id="IPR036890">
    <property type="entry name" value="HATPase_C_sf"/>
</dbReference>
<dbReference type="PANTHER" id="PTHR43711">
    <property type="entry name" value="TWO-COMPONENT HISTIDINE KINASE"/>
    <property type="match status" value="1"/>
</dbReference>
<keyword evidence="3" id="KW-0597">Phosphoprotein</keyword>
<dbReference type="PROSITE" id="PS50113">
    <property type="entry name" value="PAC"/>
    <property type="match status" value="1"/>
</dbReference>
<keyword evidence="5" id="KW-0418">Kinase</keyword>
<dbReference type="InterPro" id="IPR000700">
    <property type="entry name" value="PAS-assoc_C"/>
</dbReference>
<dbReference type="InterPro" id="IPR003661">
    <property type="entry name" value="HisK_dim/P_dom"/>
</dbReference>
<dbReference type="PROSITE" id="PS50112">
    <property type="entry name" value="PAS"/>
    <property type="match status" value="1"/>
</dbReference>
<dbReference type="Pfam" id="PF08448">
    <property type="entry name" value="PAS_4"/>
    <property type="match status" value="2"/>
</dbReference>
<dbReference type="PROSITE" id="PS50109">
    <property type="entry name" value="HIS_KIN"/>
    <property type="match status" value="1"/>
</dbReference>
<dbReference type="Gene3D" id="1.10.287.130">
    <property type="match status" value="1"/>
</dbReference>
<feature type="domain" description="PAC" evidence="9">
    <location>
        <begin position="81"/>
        <end position="135"/>
    </location>
</feature>
<dbReference type="InterPro" id="IPR000014">
    <property type="entry name" value="PAS"/>
</dbReference>
<dbReference type="InterPro" id="IPR035965">
    <property type="entry name" value="PAS-like_dom_sf"/>
</dbReference>
<dbReference type="InterPro" id="IPR013656">
    <property type="entry name" value="PAS_4"/>
</dbReference>
<dbReference type="CDD" id="cd00082">
    <property type="entry name" value="HisKA"/>
    <property type="match status" value="1"/>
</dbReference>
<evidence type="ECO:0000256" key="2">
    <source>
        <dbReference type="ARBA" id="ARBA00012438"/>
    </source>
</evidence>
<dbReference type="InterPro" id="IPR003594">
    <property type="entry name" value="HATPase_dom"/>
</dbReference>
<accession>A0ABM7XFK3</accession>
<dbReference type="Gene3D" id="3.30.565.10">
    <property type="entry name" value="Histidine kinase-like ATPase, C-terminal domain"/>
    <property type="match status" value="1"/>
</dbReference>
<dbReference type="SMART" id="SM00388">
    <property type="entry name" value="HisKA"/>
    <property type="match status" value="1"/>
</dbReference>
<dbReference type="CDD" id="cd00075">
    <property type="entry name" value="HATPase"/>
    <property type="match status" value="1"/>
</dbReference>
<dbReference type="InterPro" id="IPR005467">
    <property type="entry name" value="His_kinase_dom"/>
</dbReference>
<dbReference type="SMART" id="SM00091">
    <property type="entry name" value="PAS"/>
    <property type="match status" value="2"/>
</dbReference>
<dbReference type="SUPFAM" id="SSF47384">
    <property type="entry name" value="Homodimeric domain of signal transducing histidine kinase"/>
    <property type="match status" value="1"/>
</dbReference>
<dbReference type="Gene3D" id="3.30.450.20">
    <property type="entry name" value="PAS domain"/>
    <property type="match status" value="2"/>
</dbReference>
<evidence type="ECO:0000313" key="11">
    <source>
        <dbReference type="Proteomes" id="UP001162734"/>
    </source>
</evidence>
<dbReference type="InterPro" id="IPR050736">
    <property type="entry name" value="Sensor_HK_Regulatory"/>
</dbReference>
<evidence type="ECO:0000259" key="8">
    <source>
        <dbReference type="PROSITE" id="PS50112"/>
    </source>
</evidence>
<proteinExistence type="predicted"/>
<name>A0ABM7XFK3_9BACT</name>
<dbReference type="SUPFAM" id="SSF55785">
    <property type="entry name" value="PYP-like sensor domain (PAS domain)"/>
    <property type="match status" value="2"/>
</dbReference>
<evidence type="ECO:0000313" key="10">
    <source>
        <dbReference type="EMBL" id="BDG10658.1"/>
    </source>
</evidence>